<evidence type="ECO:0000313" key="2">
    <source>
        <dbReference type="Proteomes" id="UP000078572"/>
    </source>
</evidence>
<organism evidence="1 2">
    <name type="scientific">Ralstonia insidiosa</name>
    <dbReference type="NCBI Taxonomy" id="190721"/>
    <lineage>
        <taxon>Bacteria</taxon>
        <taxon>Pseudomonadati</taxon>
        <taxon>Pseudomonadota</taxon>
        <taxon>Betaproteobacteria</taxon>
        <taxon>Burkholderiales</taxon>
        <taxon>Burkholderiaceae</taxon>
        <taxon>Ralstonia</taxon>
    </lineage>
</organism>
<reference evidence="2" key="1">
    <citation type="submission" date="2016-06" db="EMBL/GenBank/DDBJ databases">
        <authorList>
            <person name="Xu Y."/>
            <person name="Nagy A."/>
            <person name="Yan X."/>
            <person name="Kim S.W."/>
            <person name="Haley B."/>
            <person name="Liu N.T."/>
            <person name="Nou X."/>
        </authorList>
    </citation>
    <scope>NUCLEOTIDE SEQUENCE [LARGE SCALE GENOMIC DNA]</scope>
    <source>
        <strain evidence="2">ATCC 49129</strain>
    </source>
</reference>
<dbReference type="Proteomes" id="UP000078572">
    <property type="component" value="Chromosome 1"/>
</dbReference>
<dbReference type="OrthoDB" id="9863244at2"/>
<proteinExistence type="predicted"/>
<name>A0A191ZYF3_9RALS</name>
<gene>
    <name evidence="1" type="ORF">A9Y76_11635</name>
</gene>
<dbReference type="EMBL" id="CP016022">
    <property type="protein sequence ID" value="ANJ73081.1"/>
    <property type="molecule type" value="Genomic_DNA"/>
</dbReference>
<sequence length="110" mass="12986">MNLIQIIDEIQASHQYVNNIIEYDDKYDLVEYKGKLIVIEKEQVGKSTPTASFFYISNPNDPQKLSIEDHPEGAAKRFVEYYNQKKELKAKMLDDLEKWSRTWIKTKEAK</sequence>
<keyword evidence="2" id="KW-1185">Reference proteome</keyword>
<dbReference type="RefSeq" id="WP_064804215.1">
    <property type="nucleotide sequence ID" value="NZ_CP016022.1"/>
</dbReference>
<protein>
    <submittedName>
        <fullName evidence="1">Uncharacterized protein</fullName>
    </submittedName>
</protein>
<accession>A0A191ZYF3</accession>
<dbReference type="GeneID" id="61526671"/>
<evidence type="ECO:0000313" key="1">
    <source>
        <dbReference type="EMBL" id="ANJ73081.1"/>
    </source>
</evidence>
<dbReference type="AlphaFoldDB" id="A0A191ZYF3"/>